<comment type="caution">
    <text evidence="13">The sequence shown here is derived from an EMBL/GenBank/DDBJ whole genome shotgun (WGS) entry which is preliminary data.</text>
</comment>
<dbReference type="SMART" id="SM00365">
    <property type="entry name" value="LRR_SD22"/>
    <property type="match status" value="3"/>
</dbReference>
<dbReference type="GO" id="GO:0005886">
    <property type="term" value="C:plasma membrane"/>
    <property type="evidence" value="ECO:0007669"/>
    <property type="project" value="UniProtKB-SubCell"/>
</dbReference>
<evidence type="ECO:0000256" key="5">
    <source>
        <dbReference type="ARBA" id="ARBA00022692"/>
    </source>
</evidence>
<dbReference type="Gramene" id="Psat03G0394700-T1">
    <property type="protein sequence ID" value="KAI5429145.1"/>
    <property type="gene ID" value="KIW84_033947"/>
</dbReference>
<comment type="subcellular location">
    <subcellularLocation>
        <location evidence="1">Cell membrane</location>
        <topology evidence="1">Single-pass type I membrane protein</topology>
    </subcellularLocation>
</comment>
<evidence type="ECO:0000256" key="4">
    <source>
        <dbReference type="ARBA" id="ARBA00022614"/>
    </source>
</evidence>
<dbReference type="Pfam" id="PF00560">
    <property type="entry name" value="LRR_1"/>
    <property type="match status" value="6"/>
</dbReference>
<feature type="domain" description="Protein kinase" evidence="12">
    <location>
        <begin position="110"/>
        <end position="335"/>
    </location>
</feature>
<dbReference type="AlphaFoldDB" id="A0A9D4Y1F5"/>
<evidence type="ECO:0000256" key="8">
    <source>
        <dbReference type="ARBA" id="ARBA00022989"/>
    </source>
</evidence>
<evidence type="ECO:0000256" key="2">
    <source>
        <dbReference type="ARBA" id="ARBA00009592"/>
    </source>
</evidence>
<dbReference type="InterPro" id="IPR001611">
    <property type="entry name" value="Leu-rich_rpt"/>
</dbReference>
<keyword evidence="14" id="KW-1185">Reference proteome</keyword>
<dbReference type="Pfam" id="PF00069">
    <property type="entry name" value="Pkinase"/>
    <property type="match status" value="1"/>
</dbReference>
<keyword evidence="4" id="KW-0433">Leucine-rich repeat</keyword>
<dbReference type="GO" id="GO:0005524">
    <property type="term" value="F:ATP binding"/>
    <property type="evidence" value="ECO:0007669"/>
    <property type="project" value="InterPro"/>
</dbReference>
<dbReference type="InterPro" id="IPR000719">
    <property type="entry name" value="Prot_kinase_dom"/>
</dbReference>
<evidence type="ECO:0000256" key="11">
    <source>
        <dbReference type="ARBA" id="ARBA00023180"/>
    </source>
</evidence>
<evidence type="ECO:0000256" key="6">
    <source>
        <dbReference type="ARBA" id="ARBA00022729"/>
    </source>
</evidence>
<evidence type="ECO:0000313" key="14">
    <source>
        <dbReference type="Proteomes" id="UP001058974"/>
    </source>
</evidence>
<dbReference type="FunFam" id="3.80.10.10:FF:000453">
    <property type="entry name" value="Leucine-rich receptor-like protein kinase family protein"/>
    <property type="match status" value="1"/>
</dbReference>
<comment type="similarity">
    <text evidence="2">Belongs to the RLP family.</text>
</comment>
<evidence type="ECO:0000259" key="12">
    <source>
        <dbReference type="PROSITE" id="PS50011"/>
    </source>
</evidence>
<evidence type="ECO:0000256" key="10">
    <source>
        <dbReference type="ARBA" id="ARBA00023170"/>
    </source>
</evidence>
<reference evidence="13 14" key="1">
    <citation type="journal article" date="2022" name="Nat. Genet.">
        <title>Improved pea reference genome and pan-genome highlight genomic features and evolutionary characteristics.</title>
        <authorList>
            <person name="Yang T."/>
            <person name="Liu R."/>
            <person name="Luo Y."/>
            <person name="Hu S."/>
            <person name="Wang D."/>
            <person name="Wang C."/>
            <person name="Pandey M.K."/>
            <person name="Ge S."/>
            <person name="Xu Q."/>
            <person name="Li N."/>
            <person name="Li G."/>
            <person name="Huang Y."/>
            <person name="Saxena R.K."/>
            <person name="Ji Y."/>
            <person name="Li M."/>
            <person name="Yan X."/>
            <person name="He Y."/>
            <person name="Liu Y."/>
            <person name="Wang X."/>
            <person name="Xiang C."/>
            <person name="Varshney R.K."/>
            <person name="Ding H."/>
            <person name="Gao S."/>
            <person name="Zong X."/>
        </authorList>
    </citation>
    <scope>NUCLEOTIDE SEQUENCE [LARGE SCALE GENOMIC DNA]</scope>
    <source>
        <strain evidence="13 14">cv. Zhongwan 6</strain>
    </source>
</reference>
<keyword evidence="11" id="KW-0325">Glycoprotein</keyword>
<sequence length="335" mass="36456">MTRRGTLLRDQQRLLQGQEMESLLSAENLKRALMLKANLIIKFPAFSPIPSIPRSLSRLTNLTTLDLSGNLLSGSIPVELGDAVTLQGLYLGHNQLSGTIPGSFGKLTSLLKLNLTGNMLFGSIPISFGNMKDLTHLDLSYNVLSSELPSIMSGVQSLVGFYVQNNRLSGQNQLTGEIPSDLGNLMQLEYFDVSDNHSSGKIPEKLCSLVNLNYLDLSQNRLEGPTPRTGICQNLSRVQFMGNINLCGQMLDGLTRSMPTQLGDLKKLNALALNFGASRKVVELATINGAKSMKGTPHWMSLEVILQTGYTTSADIWSVACTVIEMATGKPPWSQ</sequence>
<evidence type="ECO:0000256" key="9">
    <source>
        <dbReference type="ARBA" id="ARBA00023136"/>
    </source>
</evidence>
<dbReference type="InterPro" id="IPR011009">
    <property type="entry name" value="Kinase-like_dom_sf"/>
</dbReference>
<dbReference type="Gene3D" id="3.80.10.10">
    <property type="entry name" value="Ribonuclease Inhibitor"/>
    <property type="match status" value="1"/>
</dbReference>
<dbReference type="SUPFAM" id="SSF52058">
    <property type="entry name" value="L domain-like"/>
    <property type="match status" value="1"/>
</dbReference>
<evidence type="ECO:0000256" key="7">
    <source>
        <dbReference type="ARBA" id="ARBA00022737"/>
    </source>
</evidence>
<dbReference type="GO" id="GO:0006952">
    <property type="term" value="P:defense response"/>
    <property type="evidence" value="ECO:0007669"/>
    <property type="project" value="UniProtKB-ARBA"/>
</dbReference>
<dbReference type="PROSITE" id="PS50011">
    <property type="entry name" value="PROTEIN_KINASE_DOM"/>
    <property type="match status" value="1"/>
</dbReference>
<dbReference type="Gene3D" id="1.10.510.10">
    <property type="entry name" value="Transferase(Phosphotransferase) domain 1"/>
    <property type="match status" value="1"/>
</dbReference>
<name>A0A9D4Y1F5_PEA</name>
<keyword evidence="8" id="KW-1133">Transmembrane helix</keyword>
<evidence type="ECO:0000256" key="1">
    <source>
        <dbReference type="ARBA" id="ARBA00004251"/>
    </source>
</evidence>
<keyword evidence="9" id="KW-0472">Membrane</keyword>
<dbReference type="PANTHER" id="PTHR48052:SF8">
    <property type="entry name" value="LRR RECEPTOR-LIKE SERINE_THREONINE-PROTEIN KINASE FLS2"/>
    <property type="match status" value="1"/>
</dbReference>
<dbReference type="InterPro" id="IPR032675">
    <property type="entry name" value="LRR_dom_sf"/>
</dbReference>
<protein>
    <recommendedName>
        <fullName evidence="12">Protein kinase domain-containing protein</fullName>
    </recommendedName>
</protein>
<dbReference type="SMART" id="SM00369">
    <property type="entry name" value="LRR_TYP"/>
    <property type="match status" value="4"/>
</dbReference>
<dbReference type="Proteomes" id="UP001058974">
    <property type="component" value="Chromosome 3"/>
</dbReference>
<dbReference type="GO" id="GO:0009791">
    <property type="term" value="P:post-embryonic development"/>
    <property type="evidence" value="ECO:0007669"/>
    <property type="project" value="UniProtKB-ARBA"/>
</dbReference>
<dbReference type="PRINTS" id="PR00019">
    <property type="entry name" value="LEURICHRPT"/>
</dbReference>
<proteinExistence type="inferred from homology"/>
<dbReference type="GO" id="GO:0004672">
    <property type="term" value="F:protein kinase activity"/>
    <property type="evidence" value="ECO:0007669"/>
    <property type="project" value="InterPro"/>
</dbReference>
<keyword evidence="10" id="KW-0675">Receptor</keyword>
<dbReference type="SUPFAM" id="SSF56112">
    <property type="entry name" value="Protein kinase-like (PK-like)"/>
    <property type="match status" value="1"/>
</dbReference>
<dbReference type="PANTHER" id="PTHR48052">
    <property type="entry name" value="UNNAMED PRODUCT"/>
    <property type="match status" value="1"/>
</dbReference>
<evidence type="ECO:0000256" key="3">
    <source>
        <dbReference type="ARBA" id="ARBA00022475"/>
    </source>
</evidence>
<keyword evidence="7" id="KW-0677">Repeat</keyword>
<evidence type="ECO:0000313" key="13">
    <source>
        <dbReference type="EMBL" id="KAI5429145.1"/>
    </source>
</evidence>
<dbReference type="EMBL" id="JAMSHJ010000003">
    <property type="protein sequence ID" value="KAI5429145.1"/>
    <property type="molecule type" value="Genomic_DNA"/>
</dbReference>
<accession>A0A9D4Y1F5</accession>
<organism evidence="13 14">
    <name type="scientific">Pisum sativum</name>
    <name type="common">Garden pea</name>
    <name type="synonym">Lathyrus oleraceus</name>
    <dbReference type="NCBI Taxonomy" id="3888"/>
    <lineage>
        <taxon>Eukaryota</taxon>
        <taxon>Viridiplantae</taxon>
        <taxon>Streptophyta</taxon>
        <taxon>Embryophyta</taxon>
        <taxon>Tracheophyta</taxon>
        <taxon>Spermatophyta</taxon>
        <taxon>Magnoliopsida</taxon>
        <taxon>eudicotyledons</taxon>
        <taxon>Gunneridae</taxon>
        <taxon>Pentapetalae</taxon>
        <taxon>rosids</taxon>
        <taxon>fabids</taxon>
        <taxon>Fabales</taxon>
        <taxon>Fabaceae</taxon>
        <taxon>Papilionoideae</taxon>
        <taxon>50 kb inversion clade</taxon>
        <taxon>NPAAA clade</taxon>
        <taxon>Hologalegina</taxon>
        <taxon>IRL clade</taxon>
        <taxon>Fabeae</taxon>
        <taxon>Lathyrus</taxon>
    </lineage>
</organism>
<keyword evidence="3" id="KW-1003">Cell membrane</keyword>
<gene>
    <name evidence="13" type="ORF">KIW84_033947</name>
</gene>
<dbReference type="GO" id="GO:0051707">
    <property type="term" value="P:response to other organism"/>
    <property type="evidence" value="ECO:0007669"/>
    <property type="project" value="UniProtKB-ARBA"/>
</dbReference>
<dbReference type="InterPro" id="IPR003591">
    <property type="entry name" value="Leu-rich_rpt_typical-subtyp"/>
</dbReference>
<keyword evidence="6" id="KW-0732">Signal</keyword>
<keyword evidence="5" id="KW-0812">Transmembrane</keyword>